<evidence type="ECO:0000256" key="1">
    <source>
        <dbReference type="SAM" id="MobiDB-lite"/>
    </source>
</evidence>
<dbReference type="EMBL" id="JAUTDP010000001">
    <property type="protein sequence ID" value="KAK3402554.1"/>
    <property type="molecule type" value="Genomic_DNA"/>
</dbReference>
<gene>
    <name evidence="3" type="ORF">B0T20DRAFT_2413</name>
</gene>
<feature type="compositionally biased region" description="Gly residues" evidence="1">
    <location>
        <begin position="136"/>
        <end position="150"/>
    </location>
</feature>
<reference evidence="3" key="1">
    <citation type="journal article" date="2023" name="Mol. Phylogenet. Evol.">
        <title>Genome-scale phylogeny and comparative genomics of the fungal order Sordariales.</title>
        <authorList>
            <person name="Hensen N."/>
            <person name="Bonometti L."/>
            <person name="Westerberg I."/>
            <person name="Brannstrom I.O."/>
            <person name="Guillou S."/>
            <person name="Cros-Aarteil S."/>
            <person name="Calhoun S."/>
            <person name="Haridas S."/>
            <person name="Kuo A."/>
            <person name="Mondo S."/>
            <person name="Pangilinan J."/>
            <person name="Riley R."/>
            <person name="LaButti K."/>
            <person name="Andreopoulos B."/>
            <person name="Lipzen A."/>
            <person name="Chen C."/>
            <person name="Yan M."/>
            <person name="Daum C."/>
            <person name="Ng V."/>
            <person name="Clum A."/>
            <person name="Steindorff A."/>
            <person name="Ohm R.A."/>
            <person name="Martin F."/>
            <person name="Silar P."/>
            <person name="Natvig D.O."/>
            <person name="Lalanne C."/>
            <person name="Gautier V."/>
            <person name="Ament-Velasquez S.L."/>
            <person name="Kruys A."/>
            <person name="Hutchinson M.I."/>
            <person name="Powell A.J."/>
            <person name="Barry K."/>
            <person name="Miller A.N."/>
            <person name="Grigoriev I.V."/>
            <person name="Debuchy R."/>
            <person name="Gladieux P."/>
            <person name="Hiltunen Thoren M."/>
            <person name="Johannesson H."/>
        </authorList>
    </citation>
    <scope>NUCLEOTIDE SEQUENCE</scope>
    <source>
        <strain evidence="3">FGSC 1904</strain>
    </source>
</reference>
<keyword evidence="2" id="KW-0812">Transmembrane</keyword>
<evidence type="ECO:0000313" key="4">
    <source>
        <dbReference type="Proteomes" id="UP001281003"/>
    </source>
</evidence>
<dbReference type="Proteomes" id="UP001281003">
    <property type="component" value="Unassembled WGS sequence"/>
</dbReference>
<comment type="caution">
    <text evidence="3">The sequence shown here is derived from an EMBL/GenBank/DDBJ whole genome shotgun (WGS) entry which is preliminary data.</text>
</comment>
<accession>A0AAE0PMP0</accession>
<name>A0AAE0PMP0_SORBR</name>
<organism evidence="3 4">
    <name type="scientific">Sordaria brevicollis</name>
    <dbReference type="NCBI Taxonomy" id="83679"/>
    <lineage>
        <taxon>Eukaryota</taxon>
        <taxon>Fungi</taxon>
        <taxon>Dikarya</taxon>
        <taxon>Ascomycota</taxon>
        <taxon>Pezizomycotina</taxon>
        <taxon>Sordariomycetes</taxon>
        <taxon>Sordariomycetidae</taxon>
        <taxon>Sordariales</taxon>
        <taxon>Sordariaceae</taxon>
        <taxon>Sordaria</taxon>
    </lineage>
</organism>
<keyword evidence="2" id="KW-0472">Membrane</keyword>
<reference evidence="3" key="2">
    <citation type="submission" date="2023-07" db="EMBL/GenBank/DDBJ databases">
        <authorList>
            <consortium name="Lawrence Berkeley National Laboratory"/>
            <person name="Haridas S."/>
            <person name="Hensen N."/>
            <person name="Bonometti L."/>
            <person name="Westerberg I."/>
            <person name="Brannstrom I.O."/>
            <person name="Guillou S."/>
            <person name="Cros-Aarteil S."/>
            <person name="Calhoun S."/>
            <person name="Kuo A."/>
            <person name="Mondo S."/>
            <person name="Pangilinan J."/>
            <person name="Riley R."/>
            <person name="LaButti K."/>
            <person name="Andreopoulos B."/>
            <person name="Lipzen A."/>
            <person name="Chen C."/>
            <person name="Yanf M."/>
            <person name="Daum C."/>
            <person name="Ng V."/>
            <person name="Clum A."/>
            <person name="Steindorff A."/>
            <person name="Ohm R."/>
            <person name="Martin F."/>
            <person name="Silar P."/>
            <person name="Natvig D."/>
            <person name="Lalanne C."/>
            <person name="Gautier V."/>
            <person name="Ament-velasquez S.L."/>
            <person name="Kruys A."/>
            <person name="Hutchinson M.I."/>
            <person name="Powell A.J."/>
            <person name="Barry K."/>
            <person name="Miller A.N."/>
            <person name="Grigoriev I.V."/>
            <person name="Debuchy R."/>
            <person name="Gladieux P."/>
            <person name="Thoren M.H."/>
            <person name="Johannesson H."/>
        </authorList>
    </citation>
    <scope>NUCLEOTIDE SEQUENCE</scope>
    <source>
        <strain evidence="3">FGSC 1904</strain>
    </source>
</reference>
<keyword evidence="4" id="KW-1185">Reference proteome</keyword>
<protein>
    <submittedName>
        <fullName evidence="3">Uncharacterized protein</fullName>
    </submittedName>
</protein>
<sequence length="176" mass="19100">MSANPANPANPVPQPDPEMAKRRTRFDASLFGLSALTILNIGAVWFSFCYPLCMIILPAASVLNLLHPAWIVGLNVLTITFTLASTIFWTAFFFKFSKPVLARPRGYRRLCLFWLVPVEDQDEGEDDVPGENVPGGVPGGHGRVGAGQEGAGNRAQQQGEGFGGWFELAQLAANRL</sequence>
<feature type="transmembrane region" description="Helical" evidence="2">
    <location>
        <begin position="69"/>
        <end position="94"/>
    </location>
</feature>
<evidence type="ECO:0000313" key="3">
    <source>
        <dbReference type="EMBL" id="KAK3402554.1"/>
    </source>
</evidence>
<proteinExistence type="predicted"/>
<evidence type="ECO:0000256" key="2">
    <source>
        <dbReference type="SAM" id="Phobius"/>
    </source>
</evidence>
<feature type="region of interest" description="Disordered" evidence="1">
    <location>
        <begin position="122"/>
        <end position="159"/>
    </location>
</feature>
<keyword evidence="2" id="KW-1133">Transmembrane helix</keyword>
<dbReference type="AlphaFoldDB" id="A0AAE0PMP0"/>
<feature type="transmembrane region" description="Helical" evidence="2">
    <location>
        <begin position="30"/>
        <end position="57"/>
    </location>
</feature>